<evidence type="ECO:0000313" key="3">
    <source>
        <dbReference type="EMBL" id="CAB4185359.1"/>
    </source>
</evidence>
<dbReference type="CDD" id="cd00761">
    <property type="entry name" value="Glyco_tranf_GTA_type"/>
    <property type="match status" value="1"/>
</dbReference>
<reference evidence="6" key="1">
    <citation type="submission" date="2020-05" db="EMBL/GenBank/DDBJ databases">
        <authorList>
            <person name="Chiriac C."/>
            <person name="Salcher M."/>
            <person name="Ghai R."/>
            <person name="Kavagutti S V."/>
        </authorList>
    </citation>
    <scope>NUCLEOTIDE SEQUENCE</scope>
</reference>
<dbReference type="EMBL" id="LR797125">
    <property type="protein sequence ID" value="CAB4188453.1"/>
    <property type="molecule type" value="Genomic_DNA"/>
</dbReference>
<feature type="region of interest" description="Disordered" evidence="1">
    <location>
        <begin position="1"/>
        <end position="20"/>
    </location>
</feature>
<dbReference type="EMBL" id="LR797074">
    <property type="protein sequence ID" value="CAB4185359.1"/>
    <property type="molecule type" value="Genomic_DNA"/>
</dbReference>
<dbReference type="Gene3D" id="3.90.550.10">
    <property type="entry name" value="Spore Coat Polysaccharide Biosynthesis Protein SpsA, Chain A"/>
    <property type="match status" value="1"/>
</dbReference>
<gene>
    <name evidence="3" type="ORF">UFOVP1120_42</name>
    <name evidence="4" type="ORF">UFOVP1183_36</name>
    <name evidence="5" type="ORF">UFOVP1227_19</name>
    <name evidence="6" type="ORF">UFOVP1571_42</name>
    <name evidence="2" type="ORF">UFOVP955_46</name>
</gene>
<evidence type="ECO:0000313" key="2">
    <source>
        <dbReference type="EMBL" id="CAB4173539.1"/>
    </source>
</evidence>
<name>A0A6J7XKU4_9CAUD</name>
<protein>
    <submittedName>
        <fullName evidence="6">Glyco_tranf_GTA_type domain containing protein</fullName>
    </submittedName>
</protein>
<dbReference type="EMBL" id="LR797172">
    <property type="protein sequence ID" value="CAB4191214.1"/>
    <property type="molecule type" value="Genomic_DNA"/>
</dbReference>
<dbReference type="EMBL" id="LR798413">
    <property type="protein sequence ID" value="CAB5230105.1"/>
    <property type="molecule type" value="Genomic_DNA"/>
</dbReference>
<evidence type="ECO:0000256" key="1">
    <source>
        <dbReference type="SAM" id="MobiDB-lite"/>
    </source>
</evidence>
<organism evidence="6">
    <name type="scientific">uncultured Caudovirales phage</name>
    <dbReference type="NCBI Taxonomy" id="2100421"/>
    <lineage>
        <taxon>Viruses</taxon>
        <taxon>Duplodnaviria</taxon>
        <taxon>Heunggongvirae</taxon>
        <taxon>Uroviricota</taxon>
        <taxon>Caudoviricetes</taxon>
        <taxon>Peduoviridae</taxon>
        <taxon>Maltschvirus</taxon>
        <taxon>Maltschvirus maltsch</taxon>
    </lineage>
</organism>
<evidence type="ECO:0000313" key="6">
    <source>
        <dbReference type="EMBL" id="CAB5230105.1"/>
    </source>
</evidence>
<proteinExistence type="predicted"/>
<dbReference type="EMBL" id="LR796904">
    <property type="protein sequence ID" value="CAB4173539.1"/>
    <property type="molecule type" value="Genomic_DNA"/>
</dbReference>
<dbReference type="SUPFAM" id="SSF53448">
    <property type="entry name" value="Nucleotide-diphospho-sugar transferases"/>
    <property type="match status" value="1"/>
</dbReference>
<evidence type="ECO:0000313" key="4">
    <source>
        <dbReference type="EMBL" id="CAB4188453.1"/>
    </source>
</evidence>
<dbReference type="InterPro" id="IPR029044">
    <property type="entry name" value="Nucleotide-diphossugar_trans"/>
</dbReference>
<sequence length="249" mass="27267">MARSKTRIPPQRPTTTKTSPGSATVCIAFIHPGTTSAYFTASLLMSVLSDRATARRIVGLKNEWSSANISASRNSLTAQFLDDTDADWLWWIDADMGWEPTALERLLTVADPIKAPIVGGLCFGALHDQLFPTIYQLAEVDGGLTTVRVHDYPRDAMVQCAATGAAFLLIHRDALTAIRAQGFNATFPWFQETEMGGKPVGEDITFCLRAKQLGIPVWVHTGVKVGHHKSTLLTEERFIAQRESEPVDG</sequence>
<accession>A0A6J7XKU4</accession>
<evidence type="ECO:0000313" key="5">
    <source>
        <dbReference type="EMBL" id="CAB4191214.1"/>
    </source>
</evidence>